<feature type="transmembrane region" description="Helical" evidence="8">
    <location>
        <begin position="256"/>
        <end position="274"/>
    </location>
</feature>
<keyword evidence="5" id="KW-0067">ATP-binding</keyword>
<feature type="transmembrane region" description="Helical" evidence="8">
    <location>
        <begin position="21"/>
        <end position="44"/>
    </location>
</feature>
<protein>
    <submittedName>
        <fullName evidence="11">Thiol reductant ABC exporter subunit CydC</fullName>
    </submittedName>
</protein>
<evidence type="ECO:0000256" key="2">
    <source>
        <dbReference type="ARBA" id="ARBA00005417"/>
    </source>
</evidence>
<organism evidence="11 12">
    <name type="scientific">Roseibium algae</name>
    <dbReference type="NCBI Taxonomy" id="3123038"/>
    <lineage>
        <taxon>Bacteria</taxon>
        <taxon>Pseudomonadati</taxon>
        <taxon>Pseudomonadota</taxon>
        <taxon>Alphaproteobacteria</taxon>
        <taxon>Hyphomicrobiales</taxon>
        <taxon>Stappiaceae</taxon>
        <taxon>Roseibium</taxon>
    </lineage>
</organism>
<dbReference type="Gene3D" id="1.20.1560.10">
    <property type="entry name" value="ABC transporter type 1, transmembrane domain"/>
    <property type="match status" value="1"/>
</dbReference>
<evidence type="ECO:0000256" key="1">
    <source>
        <dbReference type="ARBA" id="ARBA00004651"/>
    </source>
</evidence>
<dbReference type="InterPro" id="IPR011527">
    <property type="entry name" value="ABC1_TM_dom"/>
</dbReference>
<dbReference type="PANTHER" id="PTHR24221:SF654">
    <property type="entry name" value="ATP-BINDING CASSETTE SUB-FAMILY B MEMBER 6"/>
    <property type="match status" value="1"/>
</dbReference>
<dbReference type="PROSITE" id="PS50893">
    <property type="entry name" value="ABC_TRANSPORTER_2"/>
    <property type="match status" value="1"/>
</dbReference>
<dbReference type="InterPro" id="IPR014223">
    <property type="entry name" value="ABC_CydC/D"/>
</dbReference>
<proteinExistence type="inferred from homology"/>
<feature type="transmembrane region" description="Helical" evidence="8">
    <location>
        <begin position="280"/>
        <end position="305"/>
    </location>
</feature>
<gene>
    <name evidence="11" type="primary">cydC</name>
    <name evidence="11" type="ORF">V6575_08185</name>
</gene>
<feature type="transmembrane region" description="Helical" evidence="8">
    <location>
        <begin position="161"/>
        <end position="181"/>
    </location>
</feature>
<evidence type="ECO:0000256" key="4">
    <source>
        <dbReference type="ARBA" id="ARBA00022741"/>
    </source>
</evidence>
<feature type="transmembrane region" description="Helical" evidence="8">
    <location>
        <begin position="50"/>
        <end position="72"/>
    </location>
</feature>
<accession>A0ABU8TIS4</accession>
<evidence type="ECO:0000313" key="11">
    <source>
        <dbReference type="EMBL" id="MEJ8474065.1"/>
    </source>
</evidence>
<keyword evidence="4" id="KW-0547">Nucleotide-binding</keyword>
<dbReference type="SUPFAM" id="SSF52540">
    <property type="entry name" value="P-loop containing nucleoside triphosphate hydrolases"/>
    <property type="match status" value="1"/>
</dbReference>
<evidence type="ECO:0000256" key="6">
    <source>
        <dbReference type="ARBA" id="ARBA00022989"/>
    </source>
</evidence>
<dbReference type="SUPFAM" id="SSF90123">
    <property type="entry name" value="ABC transporter transmembrane region"/>
    <property type="match status" value="1"/>
</dbReference>
<dbReference type="InterPro" id="IPR003439">
    <property type="entry name" value="ABC_transporter-like_ATP-bd"/>
</dbReference>
<feature type="domain" description="ABC transmembrane type-1" evidence="10">
    <location>
        <begin position="21"/>
        <end position="309"/>
    </location>
</feature>
<comment type="caution">
    <text evidence="11">The sequence shown here is derived from an EMBL/GenBank/DDBJ whole genome shotgun (WGS) entry which is preliminary data.</text>
</comment>
<reference evidence="11 12" key="1">
    <citation type="submission" date="2024-02" db="EMBL/GenBank/DDBJ databases">
        <title>Roseibium algae sp. nov., isolated from marine alga (Grateloupia sp.), showing potential in myo-inositol conversion.</title>
        <authorList>
            <person name="Wang Y."/>
        </authorList>
    </citation>
    <scope>NUCLEOTIDE SEQUENCE [LARGE SCALE GENOMIC DNA]</scope>
    <source>
        <strain evidence="11 12">H3510</strain>
    </source>
</reference>
<dbReference type="EMBL" id="JBAKIA010000004">
    <property type="protein sequence ID" value="MEJ8474065.1"/>
    <property type="molecule type" value="Genomic_DNA"/>
</dbReference>
<dbReference type="InterPro" id="IPR003593">
    <property type="entry name" value="AAA+_ATPase"/>
</dbReference>
<dbReference type="InterPro" id="IPR039421">
    <property type="entry name" value="Type_1_exporter"/>
</dbReference>
<dbReference type="PROSITE" id="PS00211">
    <property type="entry name" value="ABC_TRANSPORTER_1"/>
    <property type="match status" value="1"/>
</dbReference>
<comment type="subcellular location">
    <subcellularLocation>
        <location evidence="1">Cell membrane</location>
        <topology evidence="1">Multi-pass membrane protein</topology>
    </subcellularLocation>
</comment>
<keyword evidence="6 8" id="KW-1133">Transmembrane helix</keyword>
<dbReference type="SMART" id="SM00382">
    <property type="entry name" value="AAA"/>
    <property type="match status" value="1"/>
</dbReference>
<dbReference type="InterPro" id="IPR017871">
    <property type="entry name" value="ABC_transporter-like_CS"/>
</dbReference>
<dbReference type="PROSITE" id="PS50929">
    <property type="entry name" value="ABC_TM1F"/>
    <property type="match status" value="1"/>
</dbReference>
<evidence type="ECO:0000259" key="9">
    <source>
        <dbReference type="PROSITE" id="PS50893"/>
    </source>
</evidence>
<sequence length="574" mass="60254">MNGLHRLIKLQWSHHRRSFTIGIVVALIPAIAGIALLGVAGWFITAAALAGLSGVFLNVFLPSSLIRGLAIARTLGRYGERLLTHDATFRFLADLRCRVFDGQSNQAGGGSKPRSGAALNRLTSDISSLDAVYLRMVVPGALAVTLGALAVVWTVSFSPVLALGPIFLFSLIIGFGAFVLLPRKRNANGRNARRREAALDAVRLRTVDLVGGRRDLAVYGGLDAAAEAVKSAERRLALAEEESDARSSSLVAKAGFAGQVAVAITLAIVSWQVAEGALGAAVAVAVLLVVMGLPEVMGGVVPGLANIGRTGLAARRAVSGVQSGQEGGNSNPVNPDHDIVSTVANPAPAPALAFDAVTFGYPMAEREVLSDFTFEIASGEWLAIVGKSGCGKSTVSALVAGLLTPAAGEIRLRGEALSAIKEPDLRRRVTVLGQKPYLFHDSIAANLRIANPAASDDELWQALEMAALDERIRSNSSGLDAMLGETGVGLSGGEQRRLGLARAYLTQPDLFILDELTEGLDAANADEVLSRFERFRGEAAVLMIAHKPDEIARADRVLRLDAAAASMAVPLHQV</sequence>
<dbReference type="NCBIfam" id="TIGR02868">
    <property type="entry name" value="CydC"/>
    <property type="match status" value="1"/>
</dbReference>
<dbReference type="CDD" id="cd03228">
    <property type="entry name" value="ABCC_MRP_Like"/>
    <property type="match status" value="1"/>
</dbReference>
<dbReference type="InterPro" id="IPR036640">
    <property type="entry name" value="ABC1_TM_sf"/>
</dbReference>
<dbReference type="InterPro" id="IPR027417">
    <property type="entry name" value="P-loop_NTPase"/>
</dbReference>
<dbReference type="RefSeq" id="WP_340273774.1">
    <property type="nucleotide sequence ID" value="NZ_JBAKIA010000004.1"/>
</dbReference>
<evidence type="ECO:0000313" key="12">
    <source>
        <dbReference type="Proteomes" id="UP001385499"/>
    </source>
</evidence>
<evidence type="ECO:0000259" key="10">
    <source>
        <dbReference type="PROSITE" id="PS50929"/>
    </source>
</evidence>
<keyword evidence="12" id="KW-1185">Reference proteome</keyword>
<dbReference type="Gene3D" id="3.40.50.300">
    <property type="entry name" value="P-loop containing nucleotide triphosphate hydrolases"/>
    <property type="match status" value="1"/>
</dbReference>
<evidence type="ECO:0000256" key="5">
    <source>
        <dbReference type="ARBA" id="ARBA00022840"/>
    </source>
</evidence>
<dbReference type="Proteomes" id="UP001385499">
    <property type="component" value="Unassembled WGS sequence"/>
</dbReference>
<dbReference type="PANTHER" id="PTHR24221">
    <property type="entry name" value="ATP-BINDING CASSETTE SUB-FAMILY B"/>
    <property type="match status" value="1"/>
</dbReference>
<feature type="transmembrane region" description="Helical" evidence="8">
    <location>
        <begin position="132"/>
        <end position="155"/>
    </location>
</feature>
<evidence type="ECO:0000256" key="7">
    <source>
        <dbReference type="ARBA" id="ARBA00023136"/>
    </source>
</evidence>
<evidence type="ECO:0000256" key="3">
    <source>
        <dbReference type="ARBA" id="ARBA00022692"/>
    </source>
</evidence>
<keyword evidence="3 8" id="KW-0812">Transmembrane</keyword>
<name>A0ABU8TIS4_9HYPH</name>
<keyword evidence="7 8" id="KW-0472">Membrane</keyword>
<comment type="similarity">
    <text evidence="2">Belongs to the ABC transporter superfamily.</text>
</comment>
<dbReference type="Pfam" id="PF00005">
    <property type="entry name" value="ABC_tran"/>
    <property type="match status" value="1"/>
</dbReference>
<feature type="domain" description="ABC transporter" evidence="9">
    <location>
        <begin position="352"/>
        <end position="574"/>
    </location>
</feature>
<evidence type="ECO:0000256" key="8">
    <source>
        <dbReference type="SAM" id="Phobius"/>
    </source>
</evidence>